<dbReference type="PANTHER" id="PTHR35711:SF1">
    <property type="entry name" value="ECTODERMAL, ISOFORM F"/>
    <property type="match status" value="1"/>
</dbReference>
<dbReference type="PANTHER" id="PTHR35711">
    <property type="entry name" value="EXPRESSED PROTEIN"/>
    <property type="match status" value="1"/>
</dbReference>
<evidence type="ECO:0000313" key="2">
    <source>
        <dbReference type="EMBL" id="PFH48012.1"/>
    </source>
</evidence>
<dbReference type="SUPFAM" id="SSF50370">
    <property type="entry name" value="Ricin B-like lectins"/>
    <property type="match status" value="1"/>
</dbReference>
<dbReference type="Gene3D" id="1.25.10.10">
    <property type="entry name" value="Leucine-rich Repeat Variant"/>
    <property type="match status" value="1"/>
</dbReference>
<sequence>MSLQSGCYYITNVKHKNVAHLANSDLSESLRGKPDPSVMKDSGEKWKVSLQGNGKYIIENILHTSFATITDTYVEAVRPDSGLPLKLFKIEQSKTSGQYTISPADGNQYWCLDDVTPGTPIKLSAHSSDSSCQWIFTIPPQFELHCKISFDNSCILCDTHDPPQLKLQNEGIISVNQWAIVLYSFKGSKYLIKDIRSGRYASPNAEHTSVTTSVVGFVWTIKPHSPGHFTISMKHDNRELTWSRERPNGKFIILADASQIQGNSACKFNAPSFLTPPATDSKTELTIGDDQYAGRINCPNPDIRKQAIESIDAMLHHPETQITYDLLEALVLLLSHSSPSIQQQVKAALRSLPISTFTNKLDFDLPVETRILPIKLLGFIIDGPGDYKLDQDTILGLIDDFSINDDKTVISLCRIFSKILPTLASLDLKIAVPAFGRLLCRKSTEVVLEALKLLDSTLNTDKWKIDVGTLTNIEQLTDSETARIRSPAIKLQRRINKEKIPDDNEDEDDSEDEDEDGEEDGEEVGEDEDNEEGTKEDEDDEDGDEKDENAEENDEQEEDDEDGDEEEEDNETEDLPPKSYATMKKTSKFTSSTASLRQKPTVGLSGRYRLMI</sequence>
<dbReference type="GO" id="GO:0004867">
    <property type="term" value="F:serine-type endopeptidase inhibitor activity"/>
    <property type="evidence" value="ECO:0007669"/>
    <property type="project" value="InterPro"/>
</dbReference>
<organism evidence="2 3">
    <name type="scientific">Amanita thiersii Skay4041</name>
    <dbReference type="NCBI Taxonomy" id="703135"/>
    <lineage>
        <taxon>Eukaryota</taxon>
        <taxon>Fungi</taxon>
        <taxon>Dikarya</taxon>
        <taxon>Basidiomycota</taxon>
        <taxon>Agaricomycotina</taxon>
        <taxon>Agaricomycetes</taxon>
        <taxon>Agaricomycetidae</taxon>
        <taxon>Agaricales</taxon>
        <taxon>Pluteineae</taxon>
        <taxon>Amanitaceae</taxon>
        <taxon>Amanita</taxon>
    </lineage>
</organism>
<name>A0A2A9NJX4_9AGAR</name>
<dbReference type="SUPFAM" id="SSF48371">
    <property type="entry name" value="ARM repeat"/>
    <property type="match status" value="1"/>
</dbReference>
<dbReference type="EMBL" id="KZ302081">
    <property type="protein sequence ID" value="PFH48012.1"/>
    <property type="molecule type" value="Genomic_DNA"/>
</dbReference>
<proteinExistence type="predicted"/>
<feature type="compositionally biased region" description="Acidic residues" evidence="1">
    <location>
        <begin position="503"/>
        <end position="574"/>
    </location>
</feature>
<reference evidence="2 3" key="1">
    <citation type="submission" date="2014-02" db="EMBL/GenBank/DDBJ databases">
        <title>Transposable element dynamics among asymbiotic and ectomycorrhizal Amanita fungi.</title>
        <authorList>
            <consortium name="DOE Joint Genome Institute"/>
            <person name="Hess J."/>
            <person name="Skrede I."/>
            <person name="Wolfe B."/>
            <person name="LaButti K."/>
            <person name="Ohm R.A."/>
            <person name="Grigoriev I.V."/>
            <person name="Pringle A."/>
        </authorList>
    </citation>
    <scope>NUCLEOTIDE SEQUENCE [LARGE SCALE GENOMIC DNA]</scope>
    <source>
        <strain evidence="2 3">SKay4041</strain>
    </source>
</reference>
<gene>
    <name evidence="2" type="ORF">AMATHDRAFT_66406</name>
</gene>
<evidence type="ECO:0000256" key="1">
    <source>
        <dbReference type="SAM" id="MobiDB-lite"/>
    </source>
</evidence>
<keyword evidence="3" id="KW-1185">Reference proteome</keyword>
<dbReference type="STRING" id="703135.A0A2A9NJX4"/>
<accession>A0A2A9NJX4</accession>
<dbReference type="InterPro" id="IPR011989">
    <property type="entry name" value="ARM-like"/>
</dbReference>
<dbReference type="Proteomes" id="UP000242287">
    <property type="component" value="Unassembled WGS sequence"/>
</dbReference>
<dbReference type="OrthoDB" id="3266227at2759"/>
<dbReference type="AlphaFoldDB" id="A0A2A9NJX4"/>
<protein>
    <submittedName>
        <fullName evidence="2">Uncharacterized protein</fullName>
    </submittedName>
</protein>
<dbReference type="InterPro" id="IPR035992">
    <property type="entry name" value="Ricin_B-like_lectins"/>
</dbReference>
<evidence type="ECO:0000313" key="3">
    <source>
        <dbReference type="Proteomes" id="UP000242287"/>
    </source>
</evidence>
<dbReference type="Gene3D" id="2.80.10.50">
    <property type="match status" value="1"/>
</dbReference>
<dbReference type="InterPro" id="IPR016024">
    <property type="entry name" value="ARM-type_fold"/>
</dbReference>
<feature type="region of interest" description="Disordered" evidence="1">
    <location>
        <begin position="494"/>
        <end position="600"/>
    </location>
</feature>